<proteinExistence type="predicted"/>
<name>A0ACD3AUS3_9AGAR</name>
<dbReference type="Proteomes" id="UP000308600">
    <property type="component" value="Unassembled WGS sequence"/>
</dbReference>
<evidence type="ECO:0000313" key="2">
    <source>
        <dbReference type="Proteomes" id="UP000308600"/>
    </source>
</evidence>
<accession>A0ACD3AUS3</accession>
<organism evidence="1 2">
    <name type="scientific">Pluteus cervinus</name>
    <dbReference type="NCBI Taxonomy" id="181527"/>
    <lineage>
        <taxon>Eukaryota</taxon>
        <taxon>Fungi</taxon>
        <taxon>Dikarya</taxon>
        <taxon>Basidiomycota</taxon>
        <taxon>Agaricomycotina</taxon>
        <taxon>Agaricomycetes</taxon>
        <taxon>Agaricomycetidae</taxon>
        <taxon>Agaricales</taxon>
        <taxon>Pluteineae</taxon>
        <taxon>Pluteaceae</taxon>
        <taxon>Pluteus</taxon>
    </lineage>
</organism>
<evidence type="ECO:0000313" key="1">
    <source>
        <dbReference type="EMBL" id="TFK69444.1"/>
    </source>
</evidence>
<keyword evidence="2" id="KW-1185">Reference proteome</keyword>
<reference evidence="1 2" key="1">
    <citation type="journal article" date="2019" name="Nat. Ecol. Evol.">
        <title>Megaphylogeny resolves global patterns of mushroom evolution.</title>
        <authorList>
            <person name="Varga T."/>
            <person name="Krizsan K."/>
            <person name="Foldi C."/>
            <person name="Dima B."/>
            <person name="Sanchez-Garcia M."/>
            <person name="Sanchez-Ramirez S."/>
            <person name="Szollosi G.J."/>
            <person name="Szarkandi J.G."/>
            <person name="Papp V."/>
            <person name="Albert L."/>
            <person name="Andreopoulos W."/>
            <person name="Angelini C."/>
            <person name="Antonin V."/>
            <person name="Barry K.W."/>
            <person name="Bougher N.L."/>
            <person name="Buchanan P."/>
            <person name="Buyck B."/>
            <person name="Bense V."/>
            <person name="Catcheside P."/>
            <person name="Chovatia M."/>
            <person name="Cooper J."/>
            <person name="Damon W."/>
            <person name="Desjardin D."/>
            <person name="Finy P."/>
            <person name="Geml J."/>
            <person name="Haridas S."/>
            <person name="Hughes K."/>
            <person name="Justo A."/>
            <person name="Karasinski D."/>
            <person name="Kautmanova I."/>
            <person name="Kiss B."/>
            <person name="Kocsube S."/>
            <person name="Kotiranta H."/>
            <person name="LaButti K.M."/>
            <person name="Lechner B.E."/>
            <person name="Liimatainen K."/>
            <person name="Lipzen A."/>
            <person name="Lukacs Z."/>
            <person name="Mihaltcheva S."/>
            <person name="Morgado L.N."/>
            <person name="Niskanen T."/>
            <person name="Noordeloos M.E."/>
            <person name="Ohm R.A."/>
            <person name="Ortiz-Santana B."/>
            <person name="Ovrebo C."/>
            <person name="Racz N."/>
            <person name="Riley R."/>
            <person name="Savchenko A."/>
            <person name="Shiryaev A."/>
            <person name="Soop K."/>
            <person name="Spirin V."/>
            <person name="Szebenyi C."/>
            <person name="Tomsovsky M."/>
            <person name="Tulloss R.E."/>
            <person name="Uehling J."/>
            <person name="Grigoriev I.V."/>
            <person name="Vagvolgyi C."/>
            <person name="Papp T."/>
            <person name="Martin F.M."/>
            <person name="Miettinen O."/>
            <person name="Hibbett D.S."/>
            <person name="Nagy L.G."/>
        </authorList>
    </citation>
    <scope>NUCLEOTIDE SEQUENCE [LARGE SCALE GENOMIC DNA]</scope>
    <source>
        <strain evidence="1 2">NL-1719</strain>
    </source>
</reference>
<protein>
    <submittedName>
        <fullName evidence="1">Uncharacterized protein</fullName>
    </submittedName>
</protein>
<dbReference type="EMBL" id="ML208330">
    <property type="protein sequence ID" value="TFK69444.1"/>
    <property type="molecule type" value="Genomic_DNA"/>
</dbReference>
<sequence>MITLDNASNNNTFMVELAKLLERKGISFDHHGNRIRCFPHVINIAVKTGLKYITNVDPTTDVEVSAEEIAEGQTRRPPPTIDTDYIKALQSDVLAAVRKLAVGCRASHMRREVLRKVIIEGNEKGWFNGQKLPEVNLLRDVDTRWSSIYLMGRRVRELYPAVKIMLSQDEHKDIRHLLLTQNQLRVLDDLLTFL</sequence>
<feature type="non-terminal residue" evidence="1">
    <location>
        <position position="194"/>
    </location>
</feature>
<gene>
    <name evidence="1" type="ORF">BDN72DRAFT_767887</name>
</gene>